<reference evidence="1 2" key="1">
    <citation type="submission" date="2013-09" db="EMBL/GenBank/DDBJ databases">
        <title>Corchorus capsularis genome sequencing.</title>
        <authorList>
            <person name="Alam M."/>
            <person name="Haque M.S."/>
            <person name="Islam M.S."/>
            <person name="Emdad E.M."/>
            <person name="Islam M.M."/>
            <person name="Ahmed B."/>
            <person name="Halim A."/>
            <person name="Hossen Q.M.M."/>
            <person name="Hossain M.Z."/>
            <person name="Ahmed R."/>
            <person name="Khan M.M."/>
            <person name="Islam R."/>
            <person name="Rashid M.M."/>
            <person name="Khan S.A."/>
            <person name="Rahman M.S."/>
            <person name="Alam M."/>
        </authorList>
    </citation>
    <scope>NUCLEOTIDE SEQUENCE [LARGE SCALE GENOMIC DNA]</scope>
    <source>
        <strain evidence="2">cv. CVL-1</strain>
        <tissue evidence="1">Whole seedling</tissue>
    </source>
</reference>
<dbReference type="EMBL" id="AWWV01009569">
    <property type="protein sequence ID" value="OMO85691.1"/>
    <property type="molecule type" value="Genomic_DNA"/>
</dbReference>
<name>A0A1R3ISX9_COCAP</name>
<sequence>MEITRFEFERMDKIKILVKGANQ</sequence>
<proteinExistence type="predicted"/>
<evidence type="ECO:0000313" key="1">
    <source>
        <dbReference type="EMBL" id="OMO85691.1"/>
    </source>
</evidence>
<accession>A0A1R3ISX9</accession>
<gene>
    <name evidence="1" type="ORF">CCACVL1_10035</name>
</gene>
<dbReference type="Proteomes" id="UP000188268">
    <property type="component" value="Unassembled WGS sequence"/>
</dbReference>
<keyword evidence="2" id="KW-1185">Reference proteome</keyword>
<protein>
    <submittedName>
        <fullName evidence="1">Uncharacterized protein</fullName>
    </submittedName>
</protein>
<organism evidence="1 2">
    <name type="scientific">Corchorus capsularis</name>
    <name type="common">Jute</name>
    <dbReference type="NCBI Taxonomy" id="210143"/>
    <lineage>
        <taxon>Eukaryota</taxon>
        <taxon>Viridiplantae</taxon>
        <taxon>Streptophyta</taxon>
        <taxon>Embryophyta</taxon>
        <taxon>Tracheophyta</taxon>
        <taxon>Spermatophyta</taxon>
        <taxon>Magnoliopsida</taxon>
        <taxon>eudicotyledons</taxon>
        <taxon>Gunneridae</taxon>
        <taxon>Pentapetalae</taxon>
        <taxon>rosids</taxon>
        <taxon>malvids</taxon>
        <taxon>Malvales</taxon>
        <taxon>Malvaceae</taxon>
        <taxon>Grewioideae</taxon>
        <taxon>Apeibeae</taxon>
        <taxon>Corchorus</taxon>
    </lineage>
</organism>
<evidence type="ECO:0000313" key="2">
    <source>
        <dbReference type="Proteomes" id="UP000188268"/>
    </source>
</evidence>
<dbReference type="Gramene" id="OMO85691">
    <property type="protein sequence ID" value="OMO85691"/>
    <property type="gene ID" value="CCACVL1_10035"/>
</dbReference>
<comment type="caution">
    <text evidence="1">The sequence shown here is derived from an EMBL/GenBank/DDBJ whole genome shotgun (WGS) entry which is preliminary data.</text>
</comment>
<dbReference type="AlphaFoldDB" id="A0A1R3ISX9"/>